<protein>
    <submittedName>
        <fullName evidence="2">Uncharacterized protein</fullName>
    </submittedName>
</protein>
<dbReference type="Proteomes" id="UP001629214">
    <property type="component" value="Unassembled WGS sequence"/>
</dbReference>
<feature type="signal peptide" evidence="1">
    <location>
        <begin position="1"/>
        <end position="22"/>
    </location>
</feature>
<name>A0ABW8ZEE2_9BURK</name>
<keyword evidence="1" id="KW-0732">Signal</keyword>
<reference evidence="2 3" key="1">
    <citation type="journal article" date="2024" name="Chem. Sci.">
        <title>Discovery of megapolipeptins by genome mining of a Burkholderiales bacteria collection.</title>
        <authorList>
            <person name="Paulo B.S."/>
            <person name="Recchia M.J.J."/>
            <person name="Lee S."/>
            <person name="Fergusson C.H."/>
            <person name="Romanowski S.B."/>
            <person name="Hernandez A."/>
            <person name="Krull N."/>
            <person name="Liu D.Y."/>
            <person name="Cavanagh H."/>
            <person name="Bos A."/>
            <person name="Gray C.A."/>
            <person name="Murphy B.T."/>
            <person name="Linington R.G."/>
            <person name="Eustaquio A.S."/>
        </authorList>
    </citation>
    <scope>NUCLEOTIDE SEQUENCE [LARGE SCALE GENOMIC DNA]</scope>
    <source>
        <strain evidence="2 3">RL21-008-BIB-B</strain>
    </source>
</reference>
<dbReference type="EMBL" id="JAQQFR010000016">
    <property type="protein sequence ID" value="MFL9880890.1"/>
    <property type="molecule type" value="Genomic_DNA"/>
</dbReference>
<evidence type="ECO:0000313" key="3">
    <source>
        <dbReference type="Proteomes" id="UP001629214"/>
    </source>
</evidence>
<evidence type="ECO:0000256" key="1">
    <source>
        <dbReference type="SAM" id="SignalP"/>
    </source>
</evidence>
<gene>
    <name evidence="2" type="ORF">PQR63_21000</name>
</gene>
<feature type="chain" id="PRO_5045499431" evidence="1">
    <location>
        <begin position="23"/>
        <end position="208"/>
    </location>
</feature>
<comment type="caution">
    <text evidence="2">The sequence shown here is derived from an EMBL/GenBank/DDBJ whole genome shotgun (WGS) entry which is preliminary data.</text>
</comment>
<organism evidence="2 3">
    <name type="scientific">Herbaspirillum rhizosphaerae</name>
    <dbReference type="NCBI Taxonomy" id="346179"/>
    <lineage>
        <taxon>Bacteria</taxon>
        <taxon>Pseudomonadati</taxon>
        <taxon>Pseudomonadota</taxon>
        <taxon>Betaproteobacteria</taxon>
        <taxon>Burkholderiales</taxon>
        <taxon>Oxalobacteraceae</taxon>
        <taxon>Herbaspirillum</taxon>
    </lineage>
</organism>
<keyword evidence="3" id="KW-1185">Reference proteome</keyword>
<sequence>MKKMLALLLLQASLLVSASSNAALLEGNVFQPSGENLVVQPPSGWRLAYMNGSPTGDYVVEFMPQNESHENWREGYMSVQRGTADLSAGTHLSTQIVQRVLQGAQRNCAGHFTPMKQKDSMTNGAYTSISGGFCDRLGSTAPFGEGSLIAVFEGTRNLFLVQFGWRPATENELKGNPLRITPQKLQQYLDLLNRATICGGQDQLTCPR</sequence>
<proteinExistence type="predicted"/>
<dbReference type="RefSeq" id="WP_408169892.1">
    <property type="nucleotide sequence ID" value="NZ_JAQQFR010000016.1"/>
</dbReference>
<accession>A0ABW8ZEE2</accession>
<evidence type="ECO:0000313" key="2">
    <source>
        <dbReference type="EMBL" id="MFL9880890.1"/>
    </source>
</evidence>